<gene>
    <name evidence="1" type="ORF">CYMTET_20541</name>
</gene>
<organism evidence="1 2">
    <name type="scientific">Cymbomonas tetramitiformis</name>
    <dbReference type="NCBI Taxonomy" id="36881"/>
    <lineage>
        <taxon>Eukaryota</taxon>
        <taxon>Viridiplantae</taxon>
        <taxon>Chlorophyta</taxon>
        <taxon>Pyramimonadophyceae</taxon>
        <taxon>Pyramimonadales</taxon>
        <taxon>Pyramimonadaceae</taxon>
        <taxon>Cymbomonas</taxon>
    </lineage>
</organism>
<dbReference type="SUPFAM" id="SSF69318">
    <property type="entry name" value="Integrin alpha N-terminal domain"/>
    <property type="match status" value="1"/>
</dbReference>
<accession>A0AAE0G3U5</accession>
<comment type="caution">
    <text evidence="1">The sequence shown here is derived from an EMBL/GenBank/DDBJ whole genome shotgun (WGS) entry which is preliminary data.</text>
</comment>
<dbReference type="Proteomes" id="UP001190700">
    <property type="component" value="Unassembled WGS sequence"/>
</dbReference>
<evidence type="ECO:0000313" key="2">
    <source>
        <dbReference type="Proteomes" id="UP001190700"/>
    </source>
</evidence>
<name>A0AAE0G3U5_9CHLO</name>
<sequence length="244" mass="27495">MIADDRLKLVRCDHGQTLHDVTPIFTGRGSDDSKTAMTGVGTSFKHTVDGVARTVIFMAMDKSYVVRVELDPQTKKYESEIMNVTYDVYIDAVTTSIRNDSTESALFLVRSSEDEYVIFKIRYEVGAVVVRQLLKFDAQTKSGYVLRPKRMSAFDVNGDGLMDIAVGFVNTRFGSTDEDVFHFRMTDQTQNNIEVFINKGDATFDKHGRATFPIAYLIDMDSFSDEIVALEYGGSVLDRLKRPM</sequence>
<dbReference type="EMBL" id="LGRX02010015">
    <property type="protein sequence ID" value="KAK3271087.1"/>
    <property type="molecule type" value="Genomic_DNA"/>
</dbReference>
<proteinExistence type="predicted"/>
<evidence type="ECO:0000313" key="1">
    <source>
        <dbReference type="EMBL" id="KAK3271087.1"/>
    </source>
</evidence>
<dbReference type="AlphaFoldDB" id="A0AAE0G3U5"/>
<protein>
    <submittedName>
        <fullName evidence="1">Uncharacterized protein</fullName>
    </submittedName>
</protein>
<keyword evidence="2" id="KW-1185">Reference proteome</keyword>
<dbReference type="InterPro" id="IPR028994">
    <property type="entry name" value="Integrin_alpha_N"/>
</dbReference>
<reference evidence="1 2" key="1">
    <citation type="journal article" date="2015" name="Genome Biol. Evol.">
        <title>Comparative Genomics of a Bacterivorous Green Alga Reveals Evolutionary Causalities and Consequences of Phago-Mixotrophic Mode of Nutrition.</title>
        <authorList>
            <person name="Burns J.A."/>
            <person name="Paasch A."/>
            <person name="Narechania A."/>
            <person name="Kim E."/>
        </authorList>
    </citation>
    <scope>NUCLEOTIDE SEQUENCE [LARGE SCALE GENOMIC DNA]</scope>
    <source>
        <strain evidence="1 2">PLY_AMNH</strain>
    </source>
</reference>